<dbReference type="SUPFAM" id="SSF53300">
    <property type="entry name" value="vWA-like"/>
    <property type="match status" value="1"/>
</dbReference>
<protein>
    <recommendedName>
        <fullName evidence="5">von Willebrand factor, type A</fullName>
    </recommendedName>
</protein>
<dbReference type="PROSITE" id="PS51468">
    <property type="entry name" value="VIT"/>
    <property type="match status" value="1"/>
</dbReference>
<reference evidence="3" key="1">
    <citation type="submission" date="2022-11" db="EMBL/GenBank/DDBJ databases">
        <authorList>
            <person name="Petersen C."/>
        </authorList>
    </citation>
    <scope>NUCLEOTIDE SEQUENCE</scope>
    <source>
        <strain evidence="3">IBT 30069</strain>
    </source>
</reference>
<dbReference type="SMART" id="SM00327">
    <property type="entry name" value="VWA"/>
    <property type="match status" value="1"/>
</dbReference>
<dbReference type="PROSITE" id="PS50234">
    <property type="entry name" value="VWFA"/>
    <property type="match status" value="1"/>
</dbReference>
<dbReference type="Pfam" id="PF08487">
    <property type="entry name" value="VIT"/>
    <property type="match status" value="1"/>
</dbReference>
<dbReference type="InterPro" id="IPR013694">
    <property type="entry name" value="VIT"/>
</dbReference>
<sequence>MPIYGCFHHVPGPSRACKEHLPQVGLDVHATVLLSTARTTLTQTFINPSETDPITEVFYNFPLYEDVSIVGFSCRVGDTVIRGEVKPKRKAEKIYQEAKEKGLTGAIFEQSGYEREMFKTRIGNVPAGGKVLIEIALVEELKHDLNNMEPRYTVPFAIAPRYHKDGMVIIEPGSDLVKTTITVDIMMAEGYQIRSIRSPSHPIQVDLGRTSGMAETTFEPHYASVKLRENIVIQEDFVLTVTSSDEKLPYAMLETHPTLPNQQALMISLIPQMKLQPDPSEIVFVIDRSGSMKAQIPTLRSTLKLFIKSLPFGVPFNIVSFGFESTALWPQSRIYDKESSNEALEFVKTINADMGGTEILSALQLAVKNGYKDRSLDVLVLTDGEVYNHLEIFDFVRKTNQDISARFFTLGIGNYVSHHLINGIARAGNGFSQHVLNTEALDAKVIRMLRGTLTPRLKNISLDFDVNFATPHDIAAVTVEGPKDTSTSSAQSSIEPMPLFDPSYDEEDTVEDMRQPLPQIARPFMLRTPVDLPTLFRSFRTSVYVLVSSQGSSLPNHAILKAYSQNGPLVQHIPIKNIGCGEMIHQLAAKRAIIDLEEGHGWVHCAKDLDGTLIKEKHESRVPELIQAECEYLGDRFQVSGKYCSFVAVPASKIEKSLSGGEQLSDWDIIPCIDGSESEQSESDQDMGYALFDDEELESDEDMGFGLYDGDSNPKNEQWRQIIDLQEFEGYWEWNEELLQLLRLDVNDIHAKMEHEYGSLACNKEDLWTRSSWTRILATALVGRFLEAQASDAKEVWEMVLDKGTSWTDTCLSAMTESDGKAVKVLVEKLLAYYEQLTPATEGSE</sequence>
<accession>A0A9W9F688</accession>
<dbReference type="Proteomes" id="UP001149165">
    <property type="component" value="Unassembled WGS sequence"/>
</dbReference>
<reference evidence="3" key="2">
    <citation type="journal article" date="2023" name="IMA Fungus">
        <title>Comparative genomic study of the Penicillium genus elucidates a diverse pangenome and 15 lateral gene transfer events.</title>
        <authorList>
            <person name="Petersen C."/>
            <person name="Sorensen T."/>
            <person name="Nielsen M.R."/>
            <person name="Sondergaard T.E."/>
            <person name="Sorensen J.L."/>
            <person name="Fitzpatrick D.A."/>
            <person name="Frisvad J.C."/>
            <person name="Nielsen K.L."/>
        </authorList>
    </citation>
    <scope>NUCLEOTIDE SEQUENCE</scope>
    <source>
        <strain evidence="3">IBT 30069</strain>
    </source>
</reference>
<dbReference type="Gene3D" id="3.40.50.410">
    <property type="entry name" value="von Willebrand factor, type A domain"/>
    <property type="match status" value="1"/>
</dbReference>
<keyword evidence="4" id="KW-1185">Reference proteome</keyword>
<dbReference type="EMBL" id="JAPQKH010000006">
    <property type="protein sequence ID" value="KAJ5094315.1"/>
    <property type="molecule type" value="Genomic_DNA"/>
</dbReference>
<organism evidence="3 4">
    <name type="scientific">Penicillium angulare</name>
    <dbReference type="NCBI Taxonomy" id="116970"/>
    <lineage>
        <taxon>Eukaryota</taxon>
        <taxon>Fungi</taxon>
        <taxon>Dikarya</taxon>
        <taxon>Ascomycota</taxon>
        <taxon>Pezizomycotina</taxon>
        <taxon>Eurotiomycetes</taxon>
        <taxon>Eurotiomycetidae</taxon>
        <taxon>Eurotiales</taxon>
        <taxon>Aspergillaceae</taxon>
        <taxon>Penicillium</taxon>
    </lineage>
</organism>
<feature type="domain" description="VWFA" evidence="1">
    <location>
        <begin position="281"/>
        <end position="457"/>
    </location>
</feature>
<dbReference type="InterPro" id="IPR002035">
    <property type="entry name" value="VWF_A"/>
</dbReference>
<name>A0A9W9F688_9EURO</name>
<dbReference type="Pfam" id="PF13768">
    <property type="entry name" value="VWA_3"/>
    <property type="match status" value="1"/>
</dbReference>
<dbReference type="InterPro" id="IPR036465">
    <property type="entry name" value="vWFA_dom_sf"/>
</dbReference>
<feature type="domain" description="VIT" evidence="2">
    <location>
        <begin position="7"/>
        <end position="139"/>
    </location>
</feature>
<dbReference type="AlphaFoldDB" id="A0A9W9F688"/>
<dbReference type="PANTHER" id="PTHR45737">
    <property type="entry name" value="VON WILLEBRAND FACTOR A DOMAIN-CONTAINING PROTEIN 5A"/>
    <property type="match status" value="1"/>
</dbReference>
<evidence type="ECO:0000259" key="2">
    <source>
        <dbReference type="PROSITE" id="PS51468"/>
    </source>
</evidence>
<evidence type="ECO:0000259" key="1">
    <source>
        <dbReference type="PROSITE" id="PS50234"/>
    </source>
</evidence>
<comment type="caution">
    <text evidence="3">The sequence shown here is derived from an EMBL/GenBank/DDBJ whole genome shotgun (WGS) entry which is preliminary data.</text>
</comment>
<evidence type="ECO:0000313" key="3">
    <source>
        <dbReference type="EMBL" id="KAJ5094315.1"/>
    </source>
</evidence>
<evidence type="ECO:0008006" key="5">
    <source>
        <dbReference type="Google" id="ProtNLM"/>
    </source>
</evidence>
<dbReference type="SMART" id="SM00609">
    <property type="entry name" value="VIT"/>
    <property type="match status" value="1"/>
</dbReference>
<dbReference type="OrthoDB" id="1729737at2759"/>
<dbReference type="PANTHER" id="PTHR45737:SF6">
    <property type="entry name" value="VON WILLEBRAND FACTOR A DOMAIN-CONTAINING PROTEIN 5A"/>
    <property type="match status" value="1"/>
</dbReference>
<evidence type="ECO:0000313" key="4">
    <source>
        <dbReference type="Proteomes" id="UP001149165"/>
    </source>
</evidence>
<proteinExistence type="predicted"/>
<gene>
    <name evidence="3" type="ORF">N7456_010176</name>
</gene>